<dbReference type="GO" id="GO:0005886">
    <property type="term" value="C:plasma membrane"/>
    <property type="evidence" value="ECO:0007669"/>
    <property type="project" value="UniProtKB-SubCell"/>
</dbReference>
<dbReference type="PANTHER" id="PTHR34308:SF1">
    <property type="entry name" value="COBALAMIN BIOSYNTHESIS PROTEIN CBIB"/>
    <property type="match status" value="1"/>
</dbReference>
<dbReference type="PANTHER" id="PTHR34308">
    <property type="entry name" value="COBALAMIN BIOSYNTHESIS PROTEIN CBIB"/>
    <property type="match status" value="1"/>
</dbReference>
<comment type="subcellular location">
    <subcellularLocation>
        <location evidence="1 9">Cell membrane</location>
        <topology evidence="1 9">Multi-pass membrane protein</topology>
    </subcellularLocation>
</comment>
<evidence type="ECO:0000256" key="4">
    <source>
        <dbReference type="ARBA" id="ARBA00022475"/>
    </source>
</evidence>
<accession>A0A9D2QBY3</accession>
<comment type="caution">
    <text evidence="11">The sequence shown here is derived from an EMBL/GenBank/DDBJ whole genome shotgun (WGS) entry which is preliminary data.</text>
</comment>
<comment type="caution">
    <text evidence="9">Lacks conserved residue(s) required for the propagation of feature annotation.</text>
</comment>
<protein>
    <recommendedName>
        <fullName evidence="9">Cobalamin biosynthesis protein CobD</fullName>
    </recommendedName>
</protein>
<dbReference type="GO" id="GO:0048472">
    <property type="term" value="F:threonine-phosphate decarboxylase activity"/>
    <property type="evidence" value="ECO:0007669"/>
    <property type="project" value="InterPro"/>
</dbReference>
<feature type="transmembrane region" description="Helical" evidence="9">
    <location>
        <begin position="186"/>
        <end position="203"/>
    </location>
</feature>
<evidence type="ECO:0000256" key="1">
    <source>
        <dbReference type="ARBA" id="ARBA00004651"/>
    </source>
</evidence>
<dbReference type="Pfam" id="PF03186">
    <property type="entry name" value="CobD_Cbib"/>
    <property type="match status" value="1"/>
</dbReference>
<evidence type="ECO:0000256" key="10">
    <source>
        <dbReference type="SAM" id="MobiDB-lite"/>
    </source>
</evidence>
<name>A0A9D2QBY3_9FIRM</name>
<comment type="similarity">
    <text evidence="3 9">Belongs to the CobD/CbiB family.</text>
</comment>
<evidence type="ECO:0000256" key="5">
    <source>
        <dbReference type="ARBA" id="ARBA00022573"/>
    </source>
</evidence>
<keyword evidence="7 9" id="KW-1133">Transmembrane helix</keyword>
<evidence type="ECO:0000313" key="11">
    <source>
        <dbReference type="EMBL" id="HJC75140.1"/>
    </source>
</evidence>
<evidence type="ECO:0000256" key="6">
    <source>
        <dbReference type="ARBA" id="ARBA00022692"/>
    </source>
</evidence>
<reference evidence="11" key="2">
    <citation type="submission" date="2021-04" db="EMBL/GenBank/DDBJ databases">
        <authorList>
            <person name="Gilroy R."/>
        </authorList>
    </citation>
    <scope>NUCLEOTIDE SEQUENCE</scope>
    <source>
        <strain evidence="11">CHK196-7946</strain>
    </source>
</reference>
<dbReference type="GO" id="GO:0015420">
    <property type="term" value="F:ABC-type vitamin B12 transporter activity"/>
    <property type="evidence" value="ECO:0007669"/>
    <property type="project" value="UniProtKB-UniRule"/>
</dbReference>
<feature type="transmembrane region" description="Helical" evidence="9">
    <location>
        <begin position="322"/>
        <end position="344"/>
    </location>
</feature>
<keyword evidence="4 9" id="KW-1003">Cell membrane</keyword>
<evidence type="ECO:0000256" key="8">
    <source>
        <dbReference type="ARBA" id="ARBA00023136"/>
    </source>
</evidence>
<comment type="pathway">
    <text evidence="2 9">Cofactor biosynthesis; adenosylcobalamin biosynthesis.</text>
</comment>
<dbReference type="Proteomes" id="UP000823902">
    <property type="component" value="Unassembled WGS sequence"/>
</dbReference>
<evidence type="ECO:0000256" key="7">
    <source>
        <dbReference type="ARBA" id="ARBA00022989"/>
    </source>
</evidence>
<feature type="compositionally biased region" description="Polar residues" evidence="10">
    <location>
        <begin position="49"/>
        <end position="59"/>
    </location>
</feature>
<feature type="transmembrane region" description="Helical" evidence="9">
    <location>
        <begin position="76"/>
        <end position="102"/>
    </location>
</feature>
<dbReference type="EMBL" id="DWVY01000048">
    <property type="protein sequence ID" value="HJC75140.1"/>
    <property type="molecule type" value="Genomic_DNA"/>
</dbReference>
<feature type="compositionally biased region" description="Basic and acidic residues" evidence="10">
    <location>
        <begin position="60"/>
        <end position="70"/>
    </location>
</feature>
<dbReference type="GO" id="GO:0009236">
    <property type="term" value="P:cobalamin biosynthetic process"/>
    <property type="evidence" value="ECO:0007669"/>
    <property type="project" value="UniProtKB-UniRule"/>
</dbReference>
<feature type="region of interest" description="Disordered" evidence="10">
    <location>
        <begin position="48"/>
        <end position="70"/>
    </location>
</feature>
<keyword evidence="8 9" id="KW-0472">Membrane</keyword>
<comment type="function">
    <text evidence="9">Converts cobyric acid to cobinamide by the addition of aminopropanol on the F carboxylic group.</text>
</comment>
<evidence type="ECO:0000256" key="9">
    <source>
        <dbReference type="HAMAP-Rule" id="MF_00024"/>
    </source>
</evidence>
<keyword evidence="5 9" id="KW-0169">Cobalamin biosynthesis</keyword>
<sequence length="345" mass="38095">MMSLAACAAGFFLDFIFGDPVWLYHPVRLIGKGISFGERQLRRLCGQRSCPTDPQLQGNKTEDGQPESGREDSRKLVAAGAFLWVCIAGLSFLIPLGVLALAQKIHPALKFVLETFWCYQIIAARCLCKESGKVYDRLKAEDLPGARKAVSMIVGRDTENLSAEGVTKAAVETVAENTSDGVTAPLIYMLIGGAPFGFLYKAVNTMDSMLGYKNDKYLYFGRIPAKLDDVFNYIPARVTAMFMIAASFLCGLDGKNAWRIYRRDRRKHASPNAAQTEAVCAGALRVRLAGDAVYFGKLYKKEFIGDAIRQIEPEDIKRAGRLMYVTAFLLLIVFGAVKYALLILI</sequence>
<dbReference type="InterPro" id="IPR004485">
    <property type="entry name" value="Cobalamin_biosynth_CobD/CbiB"/>
</dbReference>
<evidence type="ECO:0000313" key="12">
    <source>
        <dbReference type="Proteomes" id="UP000823902"/>
    </source>
</evidence>
<evidence type="ECO:0000256" key="2">
    <source>
        <dbReference type="ARBA" id="ARBA00004953"/>
    </source>
</evidence>
<dbReference type="NCBIfam" id="TIGR00380">
    <property type="entry name" value="cobal_cbiB"/>
    <property type="match status" value="1"/>
</dbReference>
<evidence type="ECO:0000256" key="3">
    <source>
        <dbReference type="ARBA" id="ARBA00006263"/>
    </source>
</evidence>
<gene>
    <name evidence="11" type="primary">cbiB</name>
    <name evidence="9" type="synonym">cobD</name>
    <name evidence="11" type="ORF">H9697_09390</name>
</gene>
<reference evidence="11" key="1">
    <citation type="journal article" date="2021" name="PeerJ">
        <title>Extensive microbial diversity within the chicken gut microbiome revealed by metagenomics and culture.</title>
        <authorList>
            <person name="Gilroy R."/>
            <person name="Ravi A."/>
            <person name="Getino M."/>
            <person name="Pursley I."/>
            <person name="Horton D.L."/>
            <person name="Alikhan N.F."/>
            <person name="Baker D."/>
            <person name="Gharbi K."/>
            <person name="Hall N."/>
            <person name="Watson M."/>
            <person name="Adriaenssens E.M."/>
            <person name="Foster-Nyarko E."/>
            <person name="Jarju S."/>
            <person name="Secka A."/>
            <person name="Antonio M."/>
            <person name="Oren A."/>
            <person name="Chaudhuri R.R."/>
            <person name="La Ragione R."/>
            <person name="Hildebrand F."/>
            <person name="Pallen M.J."/>
        </authorList>
    </citation>
    <scope>NUCLEOTIDE SEQUENCE</scope>
    <source>
        <strain evidence="11">CHK196-7946</strain>
    </source>
</reference>
<proteinExistence type="inferred from homology"/>
<dbReference type="AlphaFoldDB" id="A0A9D2QBY3"/>
<keyword evidence="6 9" id="KW-0812">Transmembrane</keyword>
<dbReference type="HAMAP" id="MF_00024">
    <property type="entry name" value="CobD_CbiB"/>
    <property type="match status" value="1"/>
</dbReference>
<organism evidence="11 12">
    <name type="scientific">Candidatus Mediterraneibacter faecavium</name>
    <dbReference type="NCBI Taxonomy" id="2838668"/>
    <lineage>
        <taxon>Bacteria</taxon>
        <taxon>Bacillati</taxon>
        <taxon>Bacillota</taxon>
        <taxon>Clostridia</taxon>
        <taxon>Lachnospirales</taxon>
        <taxon>Lachnospiraceae</taxon>
        <taxon>Mediterraneibacter</taxon>
    </lineage>
</organism>